<dbReference type="AlphaFoldDB" id="A0A9P8I1Z9"/>
<evidence type="ECO:0000313" key="2">
    <source>
        <dbReference type="EMBL" id="KAH0538819.1"/>
    </source>
</evidence>
<feature type="compositionally biased region" description="Basic and acidic residues" evidence="1">
    <location>
        <begin position="146"/>
        <end position="177"/>
    </location>
</feature>
<dbReference type="Proteomes" id="UP000698800">
    <property type="component" value="Unassembled WGS sequence"/>
</dbReference>
<dbReference type="PANTHER" id="PTHR40132:SF1">
    <property type="entry name" value="PRE-MRNA-SPLICING FACTOR 38B"/>
    <property type="match status" value="1"/>
</dbReference>
<feature type="compositionally biased region" description="Polar residues" evidence="1">
    <location>
        <begin position="299"/>
        <end position="313"/>
    </location>
</feature>
<feature type="compositionally biased region" description="Basic residues" evidence="1">
    <location>
        <begin position="199"/>
        <end position="211"/>
    </location>
</feature>
<evidence type="ECO:0000313" key="3">
    <source>
        <dbReference type="Proteomes" id="UP000698800"/>
    </source>
</evidence>
<protein>
    <recommendedName>
        <fullName evidence="4">Pre-mRNA-splicing factor 38B</fullName>
    </recommendedName>
</protein>
<keyword evidence="3" id="KW-1185">Reference proteome</keyword>
<feature type="compositionally biased region" description="Basic and acidic residues" evidence="1">
    <location>
        <begin position="92"/>
        <end position="117"/>
    </location>
</feature>
<feature type="compositionally biased region" description="Basic and acidic residues" evidence="1">
    <location>
        <begin position="184"/>
        <end position="198"/>
    </location>
</feature>
<proteinExistence type="predicted"/>
<comment type="caution">
    <text evidence="2">The sequence shown here is derived from an EMBL/GenBank/DDBJ whole genome shotgun (WGS) entry which is preliminary data.</text>
</comment>
<dbReference type="OrthoDB" id="2431475at2759"/>
<name>A0A9P8I1Z9_9PEZI</name>
<dbReference type="EMBL" id="JAGHQL010000095">
    <property type="protein sequence ID" value="KAH0538819.1"/>
    <property type="molecule type" value="Genomic_DNA"/>
</dbReference>
<reference evidence="2" key="1">
    <citation type="submission" date="2021-03" db="EMBL/GenBank/DDBJ databases">
        <title>Comparative genomics and phylogenomic investigation of the class Geoglossomycetes provide insights into ecological specialization and systematics.</title>
        <authorList>
            <person name="Melie T."/>
            <person name="Pirro S."/>
            <person name="Miller A.N."/>
            <person name="Quandt A."/>
        </authorList>
    </citation>
    <scope>NUCLEOTIDE SEQUENCE</scope>
    <source>
        <strain evidence="2">GBOQ0MN5Z8</strain>
    </source>
</reference>
<feature type="region of interest" description="Disordered" evidence="1">
    <location>
        <begin position="84"/>
        <end position="327"/>
    </location>
</feature>
<dbReference type="PANTHER" id="PTHR40132">
    <property type="entry name" value="PRE-MRNA-SPLICING FACTOR 38B"/>
    <property type="match status" value="1"/>
</dbReference>
<sequence>MPTEESLSDSHIAELLKKDAADRSLRYSAMGLQAFLPKRPTTNAPKPNTRFLRNIIRETDNHNAALRAKEVDESRVRLRALQCEPDPQGMRVKGDTHRRSRDTHCVDKADSDRESRYSKRKRLEYNESDYESGHRRHRHKRSHGSSRREGRGEREKSECARSKDHDSPLRDRQEDKGRKRRRSRSEEPPRRRHDGDRDRRRRHRSRSRTRASAKEREKDEEYYRSRRRRHSTVSSNYSPLPQRKEPRHNSTSAQRSPKRKRAPSLAPSSGSESDPLAAIIGPPPPPPEPKVISRGRGTFASSTMDTHFSSAYDPTTDVRPDSDSEDDWDQALETLRDRERWKQQGAERLRSAGFTEEEVKNWESGRTRKEEDVRWAKRGEGREWDRGKVVDEDGHVEVKPEWGRLKGT</sequence>
<feature type="compositionally biased region" description="Basic residues" evidence="1">
    <location>
        <begin position="134"/>
        <end position="145"/>
    </location>
</feature>
<gene>
    <name evidence="2" type="ORF">FGG08_004595</name>
</gene>
<feature type="compositionally biased region" description="Basic and acidic residues" evidence="1">
    <location>
        <begin position="212"/>
        <end position="224"/>
    </location>
</feature>
<accession>A0A9P8I1Z9</accession>
<evidence type="ECO:0000256" key="1">
    <source>
        <dbReference type="SAM" id="MobiDB-lite"/>
    </source>
</evidence>
<evidence type="ECO:0008006" key="4">
    <source>
        <dbReference type="Google" id="ProtNLM"/>
    </source>
</evidence>
<organism evidence="2 3">
    <name type="scientific">Glutinoglossum americanum</name>
    <dbReference type="NCBI Taxonomy" id="1670608"/>
    <lineage>
        <taxon>Eukaryota</taxon>
        <taxon>Fungi</taxon>
        <taxon>Dikarya</taxon>
        <taxon>Ascomycota</taxon>
        <taxon>Pezizomycotina</taxon>
        <taxon>Geoglossomycetes</taxon>
        <taxon>Geoglossales</taxon>
        <taxon>Geoglossaceae</taxon>
        <taxon>Glutinoglossum</taxon>
    </lineage>
</organism>